<evidence type="ECO:0000256" key="3">
    <source>
        <dbReference type="ARBA" id="ARBA00022692"/>
    </source>
</evidence>
<organism evidence="10 11">
    <name type="scientific">Discostella pseudostelligera</name>
    <dbReference type="NCBI Taxonomy" id="259834"/>
    <lineage>
        <taxon>Eukaryota</taxon>
        <taxon>Sar</taxon>
        <taxon>Stramenopiles</taxon>
        <taxon>Ochrophyta</taxon>
        <taxon>Bacillariophyta</taxon>
        <taxon>Coscinodiscophyceae</taxon>
        <taxon>Thalassiosirophycidae</taxon>
        <taxon>Stephanodiscales</taxon>
        <taxon>Stephanodiscaceae</taxon>
        <taxon>Discostella</taxon>
    </lineage>
</organism>
<evidence type="ECO:0000256" key="5">
    <source>
        <dbReference type="ARBA" id="ARBA00022989"/>
    </source>
</evidence>
<comment type="caution">
    <text evidence="10">The sequence shown here is derived from an EMBL/GenBank/DDBJ whole genome shotgun (WGS) entry which is preliminary data.</text>
</comment>
<dbReference type="PANTHER" id="PTHR31503">
    <property type="entry name" value="VACUOLAR CALCIUM ION TRANSPORTER"/>
    <property type="match status" value="1"/>
</dbReference>
<name>A0ABD3MBV4_9STRA</name>
<evidence type="ECO:0000256" key="8">
    <source>
        <dbReference type="SAM" id="Phobius"/>
    </source>
</evidence>
<evidence type="ECO:0000256" key="1">
    <source>
        <dbReference type="ARBA" id="ARBA00004127"/>
    </source>
</evidence>
<dbReference type="SMART" id="SM00054">
    <property type="entry name" value="EFh"/>
    <property type="match status" value="2"/>
</dbReference>
<dbReference type="PROSITE" id="PS50222">
    <property type="entry name" value="EF_HAND_2"/>
    <property type="match status" value="2"/>
</dbReference>
<feature type="transmembrane region" description="Helical" evidence="8">
    <location>
        <begin position="543"/>
        <end position="565"/>
    </location>
</feature>
<dbReference type="AlphaFoldDB" id="A0ABD3MBV4"/>
<protein>
    <recommendedName>
        <fullName evidence="9">EF-hand domain-containing protein</fullName>
    </recommendedName>
</protein>
<dbReference type="GO" id="GO:0012505">
    <property type="term" value="C:endomembrane system"/>
    <property type="evidence" value="ECO:0007669"/>
    <property type="project" value="UniProtKB-SubCell"/>
</dbReference>
<dbReference type="InterPro" id="IPR011992">
    <property type="entry name" value="EF-hand-dom_pair"/>
</dbReference>
<feature type="transmembrane region" description="Helical" evidence="8">
    <location>
        <begin position="82"/>
        <end position="104"/>
    </location>
</feature>
<keyword evidence="6" id="KW-0406">Ion transport</keyword>
<dbReference type="InterPro" id="IPR004837">
    <property type="entry name" value="NaCa_Exmemb"/>
</dbReference>
<dbReference type="GO" id="GO:0016020">
    <property type="term" value="C:membrane"/>
    <property type="evidence" value="ECO:0007669"/>
    <property type="project" value="UniProtKB-ARBA"/>
</dbReference>
<evidence type="ECO:0000256" key="4">
    <source>
        <dbReference type="ARBA" id="ARBA00022837"/>
    </source>
</evidence>
<keyword evidence="3 8" id="KW-0812">Transmembrane</keyword>
<dbReference type="InterPro" id="IPR018247">
    <property type="entry name" value="EF_Hand_1_Ca_BS"/>
</dbReference>
<dbReference type="Proteomes" id="UP001530293">
    <property type="component" value="Unassembled WGS sequence"/>
</dbReference>
<feature type="transmembrane region" description="Helical" evidence="8">
    <location>
        <begin position="481"/>
        <end position="509"/>
    </location>
</feature>
<feature type="transmembrane region" description="Helical" evidence="8">
    <location>
        <begin position="448"/>
        <end position="469"/>
    </location>
</feature>
<dbReference type="Pfam" id="PF13499">
    <property type="entry name" value="EF-hand_7"/>
    <property type="match status" value="1"/>
</dbReference>
<feature type="transmembrane region" description="Helical" evidence="8">
    <location>
        <begin position="417"/>
        <end position="436"/>
    </location>
</feature>
<keyword evidence="7 8" id="KW-0472">Membrane</keyword>
<evidence type="ECO:0000313" key="11">
    <source>
        <dbReference type="Proteomes" id="UP001530293"/>
    </source>
</evidence>
<dbReference type="GO" id="GO:0015368">
    <property type="term" value="F:calcium:monoatomic cation antiporter activity"/>
    <property type="evidence" value="ECO:0007669"/>
    <property type="project" value="UniProtKB-ARBA"/>
</dbReference>
<gene>
    <name evidence="10" type="ORF">ACHAWU_006524</name>
</gene>
<dbReference type="PROSITE" id="PS00018">
    <property type="entry name" value="EF_HAND_1"/>
    <property type="match status" value="2"/>
</dbReference>
<keyword evidence="4" id="KW-0106">Calcium</keyword>
<dbReference type="EMBL" id="JALLBG020000149">
    <property type="protein sequence ID" value="KAL3761494.1"/>
    <property type="molecule type" value="Genomic_DNA"/>
</dbReference>
<dbReference type="SUPFAM" id="SSF47473">
    <property type="entry name" value="EF-hand"/>
    <property type="match status" value="1"/>
</dbReference>
<dbReference type="InterPro" id="IPR004713">
    <property type="entry name" value="CaH_exchang"/>
</dbReference>
<keyword evidence="5 8" id="KW-1133">Transmembrane helix</keyword>
<evidence type="ECO:0000256" key="6">
    <source>
        <dbReference type="ARBA" id="ARBA00023065"/>
    </source>
</evidence>
<keyword evidence="11" id="KW-1185">Reference proteome</keyword>
<feature type="transmembrane region" description="Helical" evidence="8">
    <location>
        <begin position="515"/>
        <end position="536"/>
    </location>
</feature>
<sequence length="568" mass="61715">MTIPAIDPAEVGATGLAWLLISYGYVLYYASNLISEGSDLLLLVPSLAGLVGSVVLPLLGAVPDGAIMLFSGLGDVDKAQETLSVGVGALAGSTIMLLTVPWGLSVYNGRVDFSGPDMQPNYKGSRKLKDDSLNCSSFASTGVSLTAPINHGAKMMMVTTLPYFLIQIPAFFLSGDREAVSEGEHAWAMAGFILCMGFFITYMLTQVKMSNDTAHKLKRMAVIKESLKRGAVSLSGALTEQVQQIERESVVVRGESEVSHLVPINGITDDCSSPSEEVKTLLKGILGEAFHGYDQDKNGHLSKQEFSQFLSDFHESVTPEHVDHVFSHFDSDGSGTIDYDEFICACYIIITEGKGFSHRVDEATVDATTRSKRSSVAIQADNIFSEEGGDEEEEEEVPEDLVSLTPEQQQRAIKKRAFLMLFMGTSLVLLFSDPMVEVLSEVADRIGIPAFYVSFILAPLASNASEVIASQYYAAKKTRKTITVALTALEGAASMNNTFCLSIFMALIYFRGLAWQYSAETISIILVQFFMGTLALREKMSMLTASFVLALFPLSVLFVALLEYLGMN</sequence>
<feature type="transmembrane region" description="Helical" evidence="8">
    <location>
        <begin position="12"/>
        <end position="28"/>
    </location>
</feature>
<keyword evidence="2" id="KW-0813">Transport</keyword>
<accession>A0ABD3MBV4</accession>
<feature type="domain" description="EF-hand" evidence="9">
    <location>
        <begin position="281"/>
        <end position="316"/>
    </location>
</feature>
<evidence type="ECO:0000256" key="2">
    <source>
        <dbReference type="ARBA" id="ARBA00022448"/>
    </source>
</evidence>
<proteinExistence type="predicted"/>
<evidence type="ECO:0000256" key="7">
    <source>
        <dbReference type="ARBA" id="ARBA00023136"/>
    </source>
</evidence>
<feature type="transmembrane region" description="Helical" evidence="8">
    <location>
        <begin position="155"/>
        <end position="174"/>
    </location>
</feature>
<feature type="domain" description="EF-hand" evidence="9">
    <location>
        <begin position="317"/>
        <end position="352"/>
    </location>
</feature>
<evidence type="ECO:0000259" key="9">
    <source>
        <dbReference type="PROSITE" id="PS50222"/>
    </source>
</evidence>
<dbReference type="PANTHER" id="PTHR31503:SF36">
    <property type="entry name" value="SODIUM_CALCIUM EXCHANGER MEMBRANE REGION DOMAIN-CONTAINING PROTEIN"/>
    <property type="match status" value="1"/>
</dbReference>
<dbReference type="Gene3D" id="1.10.238.10">
    <property type="entry name" value="EF-hand"/>
    <property type="match status" value="1"/>
</dbReference>
<reference evidence="10 11" key="1">
    <citation type="submission" date="2024-10" db="EMBL/GenBank/DDBJ databases">
        <title>Updated reference genomes for cyclostephanoid diatoms.</title>
        <authorList>
            <person name="Roberts W.R."/>
            <person name="Alverson A.J."/>
        </authorList>
    </citation>
    <scope>NUCLEOTIDE SEQUENCE [LARGE SCALE GENOMIC DNA]</scope>
    <source>
        <strain evidence="10 11">AJA232-27</strain>
    </source>
</reference>
<evidence type="ECO:0000313" key="10">
    <source>
        <dbReference type="EMBL" id="KAL3761494.1"/>
    </source>
</evidence>
<dbReference type="Pfam" id="PF01699">
    <property type="entry name" value="Na_Ca_ex"/>
    <property type="match status" value="1"/>
</dbReference>
<dbReference type="InterPro" id="IPR002048">
    <property type="entry name" value="EF_hand_dom"/>
</dbReference>
<dbReference type="CDD" id="cd00051">
    <property type="entry name" value="EFh"/>
    <property type="match status" value="1"/>
</dbReference>
<comment type="subcellular location">
    <subcellularLocation>
        <location evidence="1">Endomembrane system</location>
        <topology evidence="1">Multi-pass membrane protein</topology>
    </subcellularLocation>
</comment>
<feature type="transmembrane region" description="Helical" evidence="8">
    <location>
        <begin position="186"/>
        <end position="205"/>
    </location>
</feature>
<feature type="transmembrane region" description="Helical" evidence="8">
    <location>
        <begin position="40"/>
        <end position="62"/>
    </location>
</feature>